<feature type="transmembrane region" description="Helical" evidence="1">
    <location>
        <begin position="64"/>
        <end position="88"/>
    </location>
</feature>
<feature type="transmembrane region" description="Helical" evidence="1">
    <location>
        <begin position="95"/>
        <end position="114"/>
    </location>
</feature>
<keyword evidence="1" id="KW-0472">Membrane</keyword>
<dbReference type="AlphaFoldDB" id="A0A915HPQ2"/>
<sequence>MNPKNEQTDEVPKRSSPSCHIEIVQIQLNFKIYKETFIIQNNKTLNNCTYFKFAALTRGDPLPLAGYLLTPIYIFGFVGGLLNLIVLLKMNSHCVWFLATMALSDILYFSFLFIHESNKFEALANNDWFSNFYAKSYPTVLSLQFVHVTSTVVNDFGSFIVMLIINISLIYKLHEERSKYLQRFSSAKTRGAKKGRRSIMKR</sequence>
<name>A0A915HPQ2_ROMCU</name>
<reference evidence="3" key="1">
    <citation type="submission" date="2022-11" db="UniProtKB">
        <authorList>
            <consortium name="WormBaseParasite"/>
        </authorList>
    </citation>
    <scope>IDENTIFICATION</scope>
</reference>
<dbReference type="WBParaSite" id="nRc.2.0.1.t03481-RA">
    <property type="protein sequence ID" value="nRc.2.0.1.t03481-RA"/>
    <property type="gene ID" value="nRc.2.0.1.g03481"/>
</dbReference>
<organism evidence="2 3">
    <name type="scientific">Romanomermis culicivorax</name>
    <name type="common">Nematode worm</name>
    <dbReference type="NCBI Taxonomy" id="13658"/>
    <lineage>
        <taxon>Eukaryota</taxon>
        <taxon>Metazoa</taxon>
        <taxon>Ecdysozoa</taxon>
        <taxon>Nematoda</taxon>
        <taxon>Enoplea</taxon>
        <taxon>Dorylaimia</taxon>
        <taxon>Mermithida</taxon>
        <taxon>Mermithoidea</taxon>
        <taxon>Mermithidae</taxon>
        <taxon>Romanomermis</taxon>
    </lineage>
</organism>
<proteinExistence type="predicted"/>
<dbReference type="Proteomes" id="UP000887565">
    <property type="component" value="Unplaced"/>
</dbReference>
<accession>A0A915HPQ2</accession>
<evidence type="ECO:0000313" key="2">
    <source>
        <dbReference type="Proteomes" id="UP000887565"/>
    </source>
</evidence>
<feature type="transmembrane region" description="Helical" evidence="1">
    <location>
        <begin position="156"/>
        <end position="173"/>
    </location>
</feature>
<keyword evidence="2" id="KW-1185">Reference proteome</keyword>
<evidence type="ECO:0000313" key="3">
    <source>
        <dbReference type="WBParaSite" id="nRc.2.0.1.t03481-RA"/>
    </source>
</evidence>
<keyword evidence="1" id="KW-1133">Transmembrane helix</keyword>
<evidence type="ECO:0000256" key="1">
    <source>
        <dbReference type="SAM" id="Phobius"/>
    </source>
</evidence>
<protein>
    <submittedName>
        <fullName evidence="3">Uncharacterized protein</fullName>
    </submittedName>
</protein>
<keyword evidence="1" id="KW-0812">Transmembrane</keyword>